<protein>
    <submittedName>
        <fullName evidence="7">Probable ADP-ribosylation factor GTPase-activating protein AGD14 (ARF GAP AGD14) (Protein ARF-GAP DOMAIN 14) (AtAGD14) (Protein ZIGA4)</fullName>
    </submittedName>
</protein>
<feature type="transmembrane region" description="Helical" evidence="3">
    <location>
        <begin position="384"/>
        <end position="401"/>
    </location>
</feature>
<feature type="transmembrane region" description="Helical" evidence="3">
    <location>
        <begin position="529"/>
        <end position="549"/>
    </location>
</feature>
<keyword evidence="3" id="KW-1133">Transmembrane helix</keyword>
<keyword evidence="1" id="KW-0862">Zinc</keyword>
<keyword evidence="4" id="KW-0732">Signal</keyword>
<keyword evidence="1" id="KW-0863">Zinc-finger</keyword>
<name>A0A9P1GD80_9DINO</name>
<keyword evidence="8" id="KW-1185">Reference proteome</keyword>
<evidence type="ECO:0000256" key="1">
    <source>
        <dbReference type="PROSITE-ProRule" id="PRU00288"/>
    </source>
</evidence>
<feature type="transmembrane region" description="Helical" evidence="3">
    <location>
        <begin position="437"/>
        <end position="462"/>
    </location>
</feature>
<dbReference type="Pfam" id="PF01412">
    <property type="entry name" value="ArfGap"/>
    <property type="match status" value="1"/>
</dbReference>
<feature type="compositionally biased region" description="Polar residues" evidence="2">
    <location>
        <begin position="874"/>
        <end position="884"/>
    </location>
</feature>
<dbReference type="EMBL" id="CAMXCT030003756">
    <property type="protein sequence ID" value="CAL4793355.1"/>
    <property type="molecule type" value="Genomic_DNA"/>
</dbReference>
<dbReference type="AlphaFoldDB" id="A0A9P1GD80"/>
<feature type="chain" id="PRO_5043272764" evidence="4">
    <location>
        <begin position="38"/>
        <end position="959"/>
    </location>
</feature>
<reference evidence="7 8" key="2">
    <citation type="submission" date="2024-05" db="EMBL/GenBank/DDBJ databases">
        <authorList>
            <person name="Chen Y."/>
            <person name="Shah S."/>
            <person name="Dougan E. K."/>
            <person name="Thang M."/>
            <person name="Chan C."/>
        </authorList>
    </citation>
    <scope>NUCLEOTIDE SEQUENCE [LARGE SCALE GENOMIC DNA]</scope>
</reference>
<dbReference type="InterPro" id="IPR038508">
    <property type="entry name" value="ArfGAP_dom_sf"/>
</dbReference>
<feature type="transmembrane region" description="Helical" evidence="3">
    <location>
        <begin position="500"/>
        <end position="517"/>
    </location>
</feature>
<dbReference type="EMBL" id="CAMXCT010003756">
    <property type="protein sequence ID" value="CAI4006043.1"/>
    <property type="molecule type" value="Genomic_DNA"/>
</dbReference>
<dbReference type="PROSITE" id="PS50115">
    <property type="entry name" value="ARFGAP"/>
    <property type="match status" value="1"/>
</dbReference>
<dbReference type="OrthoDB" id="412319at2759"/>
<feature type="region of interest" description="Disordered" evidence="2">
    <location>
        <begin position="842"/>
        <end position="901"/>
    </location>
</feature>
<dbReference type="Gene3D" id="1.10.220.150">
    <property type="entry name" value="Arf GTPase activating protein"/>
    <property type="match status" value="1"/>
</dbReference>
<dbReference type="InterPro" id="IPR044820">
    <property type="entry name" value="AGD14-like"/>
</dbReference>
<evidence type="ECO:0000313" key="8">
    <source>
        <dbReference type="Proteomes" id="UP001152797"/>
    </source>
</evidence>
<gene>
    <name evidence="6" type="ORF">C1SCF055_LOCUS31722</name>
</gene>
<organism evidence="6">
    <name type="scientific">Cladocopium goreaui</name>
    <dbReference type="NCBI Taxonomy" id="2562237"/>
    <lineage>
        <taxon>Eukaryota</taxon>
        <taxon>Sar</taxon>
        <taxon>Alveolata</taxon>
        <taxon>Dinophyceae</taxon>
        <taxon>Suessiales</taxon>
        <taxon>Symbiodiniaceae</taxon>
        <taxon>Cladocopium</taxon>
    </lineage>
</organism>
<evidence type="ECO:0000313" key="6">
    <source>
        <dbReference type="EMBL" id="CAI4006043.1"/>
    </source>
</evidence>
<feature type="transmembrane region" description="Helical" evidence="3">
    <location>
        <begin position="413"/>
        <end position="431"/>
    </location>
</feature>
<evidence type="ECO:0000256" key="2">
    <source>
        <dbReference type="SAM" id="MobiDB-lite"/>
    </source>
</evidence>
<feature type="region of interest" description="Disordered" evidence="2">
    <location>
        <begin position="247"/>
        <end position="271"/>
    </location>
</feature>
<dbReference type="InterPro" id="IPR001164">
    <property type="entry name" value="ArfGAP_dom"/>
</dbReference>
<proteinExistence type="predicted"/>
<feature type="transmembrane region" description="Helical" evidence="3">
    <location>
        <begin position="469"/>
        <end position="488"/>
    </location>
</feature>
<feature type="compositionally biased region" description="Basic and acidic residues" evidence="2">
    <location>
        <begin position="255"/>
        <end position="267"/>
    </location>
</feature>
<dbReference type="PANTHER" id="PTHR46085">
    <property type="entry name" value="ARFGAP/RECO-RELATED"/>
    <property type="match status" value="1"/>
</dbReference>
<dbReference type="InterPro" id="IPR037278">
    <property type="entry name" value="ARFGAP/RecO"/>
</dbReference>
<reference evidence="6" key="1">
    <citation type="submission" date="2022-10" db="EMBL/GenBank/DDBJ databases">
        <authorList>
            <person name="Chen Y."/>
            <person name="Dougan E. K."/>
            <person name="Chan C."/>
            <person name="Rhodes N."/>
            <person name="Thang M."/>
        </authorList>
    </citation>
    <scope>NUCLEOTIDE SEQUENCE</scope>
</reference>
<comment type="caution">
    <text evidence="6">The sequence shown here is derived from an EMBL/GenBank/DDBJ whole genome shotgun (WGS) entry which is preliminary data.</text>
</comment>
<dbReference type="GO" id="GO:0005096">
    <property type="term" value="F:GTPase activator activity"/>
    <property type="evidence" value="ECO:0007669"/>
    <property type="project" value="InterPro"/>
</dbReference>
<dbReference type="GO" id="GO:0008270">
    <property type="term" value="F:zinc ion binding"/>
    <property type="evidence" value="ECO:0007669"/>
    <property type="project" value="UniProtKB-KW"/>
</dbReference>
<evidence type="ECO:0000259" key="5">
    <source>
        <dbReference type="PROSITE" id="PS50115"/>
    </source>
</evidence>
<feature type="compositionally biased region" description="Low complexity" evidence="2">
    <location>
        <begin position="856"/>
        <end position="873"/>
    </location>
</feature>
<keyword evidence="3" id="KW-0812">Transmembrane</keyword>
<sequence>MKVCRRGRLGNARNVVQTMGPCFLVLMLLWSAKSSCGTSRQPENSFVVLQHGLSPRLSPHHVFLGASQQTRNSPAFVSKVVPTPTISALAVSASALLCSVLCGRTPLKKRLEVVRCHAGFQGSGLTGKWGCYKTEGDIDGYWKATGLPWLARKGLQLMDWGAGKNQNIREFLQDGNSIKMEYSFDGPGLGGLGFTETYTVGDGIQQITRMGGAKILVDPAWESESVLRIQNMNPAKQTKGWAKTLISGGQDEETERQMVDGESKENDLDPADSDALRKVKDVKDVKASTISTQSSQSRLFASSIAIVSFAGIRRKRFRVSKEATSEVLETAKEENNNEYAYKMVKIAAIVTVLPFLFCIGNFFYDPALSDFSVEYGPHLAHPALRTTSVVQAILVFSAVLWREKYRSDPIDRLFAWLFVPEAATHILLHWFSHYHAFANFAFAYAFSAGIALPGFLSLLCYVPKEKKLPWLYLALYMITQIPIVAGLTNMVGPAKMRLNFANINTAWITTPFFYGILKRWKDVPKAPVVLATLTISYQVAMGIMGPITGASNLKLYDPSCIFQHGVVDIGFGIAYAVSIVCGVFRPKVPCLRYTGGIEMLQGAAVRANLVPSMPAETDKATAKELQRIRRLPENRVCPNCLKEESVGFGAVCTTFKTFVCHDCKSAHQGFSHRCKSVQMSIWTMDEVKALDECNGGGNASAVRCFLSRLPEKERVKQGSSPDAYKRFIERAYIKLRWAEDKLPERVEEQALKLESEDFTLPSSKKGKKRKSRKSHHAAEGNLDSPHVKPDIAQEVCWHPDAEVFQTQAAVGNGWMSHDAYSYTYPEQENYWAPHAGPHMSYPSDPPYQGSSHEEIGPYSYSGGPSLPSGGAASWQNAPGSPHASSHNEKWQTGAPSVSTASPPFSAAASWSTWSSPTVKAASLPLDPTNPWAEDVLQLCEKHGQNIAGRFDLSPAMAST</sequence>
<evidence type="ECO:0000256" key="3">
    <source>
        <dbReference type="SAM" id="Phobius"/>
    </source>
</evidence>
<dbReference type="SUPFAM" id="SSF57863">
    <property type="entry name" value="ArfGap/RecO-like zinc finger"/>
    <property type="match status" value="1"/>
</dbReference>
<feature type="transmembrane region" description="Helical" evidence="3">
    <location>
        <begin position="561"/>
        <end position="584"/>
    </location>
</feature>
<feature type="compositionally biased region" description="Basic residues" evidence="2">
    <location>
        <begin position="764"/>
        <end position="775"/>
    </location>
</feature>
<feature type="domain" description="Arf-GAP" evidence="5">
    <location>
        <begin position="622"/>
        <end position="748"/>
    </location>
</feature>
<feature type="signal peptide" evidence="4">
    <location>
        <begin position="1"/>
        <end position="37"/>
    </location>
</feature>
<evidence type="ECO:0000256" key="4">
    <source>
        <dbReference type="SAM" id="SignalP"/>
    </source>
</evidence>
<dbReference type="Proteomes" id="UP001152797">
    <property type="component" value="Unassembled WGS sequence"/>
</dbReference>
<dbReference type="EMBL" id="CAMXCT020003756">
    <property type="protein sequence ID" value="CAL1159418.1"/>
    <property type="molecule type" value="Genomic_DNA"/>
</dbReference>
<feature type="transmembrane region" description="Helical" evidence="3">
    <location>
        <begin position="346"/>
        <end position="364"/>
    </location>
</feature>
<dbReference type="SMART" id="SM00105">
    <property type="entry name" value="ArfGap"/>
    <property type="match status" value="1"/>
</dbReference>
<evidence type="ECO:0000313" key="7">
    <source>
        <dbReference type="EMBL" id="CAL4793355.1"/>
    </source>
</evidence>
<feature type="region of interest" description="Disordered" evidence="2">
    <location>
        <begin position="758"/>
        <end position="787"/>
    </location>
</feature>
<dbReference type="PANTHER" id="PTHR46085:SF3">
    <property type="entry name" value="ARF GTPASE ACTIVATING PROTEIN"/>
    <property type="match status" value="1"/>
</dbReference>
<accession>A0A9P1GD80</accession>
<keyword evidence="3" id="KW-0472">Membrane</keyword>
<keyword evidence="1" id="KW-0479">Metal-binding</keyword>